<dbReference type="AlphaFoldDB" id="A0A290QCM9"/>
<dbReference type="InterPro" id="IPR036034">
    <property type="entry name" value="PDZ_sf"/>
</dbReference>
<dbReference type="KEGG" id="vbh:CMV30_13845"/>
<protein>
    <recommendedName>
        <fullName evidence="3">PDZ domain-containing protein</fullName>
    </recommendedName>
</protein>
<organism evidence="1 2">
    <name type="scientific">Nibricoccus aquaticus</name>
    <dbReference type="NCBI Taxonomy" id="2576891"/>
    <lineage>
        <taxon>Bacteria</taxon>
        <taxon>Pseudomonadati</taxon>
        <taxon>Verrucomicrobiota</taxon>
        <taxon>Opitutia</taxon>
        <taxon>Opitutales</taxon>
        <taxon>Opitutaceae</taxon>
        <taxon>Nibricoccus</taxon>
    </lineage>
</organism>
<accession>A0A290QCM9</accession>
<reference evidence="1 2" key="1">
    <citation type="submission" date="2017-09" db="EMBL/GenBank/DDBJ databases">
        <title>Complete genome sequence of Verrucomicrobial strain HZ-65, isolated from freshwater.</title>
        <authorList>
            <person name="Choi A."/>
        </authorList>
    </citation>
    <scope>NUCLEOTIDE SEQUENCE [LARGE SCALE GENOMIC DNA]</scope>
    <source>
        <strain evidence="1 2">HZ-65</strain>
    </source>
</reference>
<dbReference type="EMBL" id="CP023344">
    <property type="protein sequence ID" value="ATC64960.1"/>
    <property type="molecule type" value="Genomic_DNA"/>
</dbReference>
<evidence type="ECO:0000313" key="2">
    <source>
        <dbReference type="Proteomes" id="UP000217265"/>
    </source>
</evidence>
<dbReference type="SUPFAM" id="SSF50156">
    <property type="entry name" value="PDZ domain-like"/>
    <property type="match status" value="1"/>
</dbReference>
<sequence>MRPIGPISSPRLPSASSLSLMLVSRPRSPLLLLLALALTLPLSAKEKDSAPAKSPDVELDQLVVTDSPPGSVPFAFVWVSNRFTGSILFPPIIAKVSPKKEKVPMWVADRRGKQREAFVWWNIPAPEIVALKNGGQILAIDGIDVTTLDNHVLRNLLMEGKAGEPVTLIIRGCGDEMNLFREITVKRISERKTKRLLDEAASRELRPARSLAELPATP</sequence>
<name>A0A290QCM9_9BACT</name>
<evidence type="ECO:0008006" key="3">
    <source>
        <dbReference type="Google" id="ProtNLM"/>
    </source>
</evidence>
<evidence type="ECO:0000313" key="1">
    <source>
        <dbReference type="EMBL" id="ATC64960.1"/>
    </source>
</evidence>
<keyword evidence="2" id="KW-1185">Reference proteome</keyword>
<gene>
    <name evidence="1" type="ORF">CMV30_13845</name>
</gene>
<proteinExistence type="predicted"/>
<dbReference type="Proteomes" id="UP000217265">
    <property type="component" value="Chromosome"/>
</dbReference>